<feature type="signal peptide" evidence="5">
    <location>
        <begin position="1"/>
        <end position="21"/>
    </location>
</feature>
<evidence type="ECO:0000259" key="6">
    <source>
        <dbReference type="PROSITE" id="PS51123"/>
    </source>
</evidence>
<gene>
    <name evidence="7" type="ORF">SAMN06265367_1083</name>
</gene>
<feature type="chain" id="PRO_5047074986" evidence="5">
    <location>
        <begin position="22"/>
        <end position="651"/>
    </location>
</feature>
<dbReference type="InterPro" id="IPR006665">
    <property type="entry name" value="OmpA-like"/>
</dbReference>
<dbReference type="Gene3D" id="2.60.40.1120">
    <property type="entry name" value="Carboxypeptidase-like, regulatory domain"/>
    <property type="match status" value="1"/>
</dbReference>
<dbReference type="SUPFAM" id="SSF49464">
    <property type="entry name" value="Carboxypeptidase regulatory domain-like"/>
    <property type="match status" value="1"/>
</dbReference>
<accession>A0ABY1PEE1</accession>
<dbReference type="InterPro" id="IPR008969">
    <property type="entry name" value="CarboxyPept-like_regulatory"/>
</dbReference>
<dbReference type="InterPro" id="IPR050330">
    <property type="entry name" value="Bact_OuterMem_StrucFunc"/>
</dbReference>
<dbReference type="PANTHER" id="PTHR30329">
    <property type="entry name" value="STATOR ELEMENT OF FLAGELLAR MOTOR COMPLEX"/>
    <property type="match status" value="1"/>
</dbReference>
<reference evidence="7 8" key="1">
    <citation type="submission" date="2017-05" db="EMBL/GenBank/DDBJ databases">
        <authorList>
            <person name="Varghese N."/>
            <person name="Submissions S."/>
        </authorList>
    </citation>
    <scope>NUCLEOTIDE SEQUENCE [LARGE SCALE GENOMIC DNA]</scope>
    <source>
        <strain evidence="7 8">DSM 15360</strain>
    </source>
</reference>
<dbReference type="InterPro" id="IPR006664">
    <property type="entry name" value="OMP_bac"/>
</dbReference>
<keyword evidence="3" id="KW-0998">Cell outer membrane</keyword>
<dbReference type="SUPFAM" id="SSF82171">
    <property type="entry name" value="DPP6 N-terminal domain-like"/>
    <property type="match status" value="1"/>
</dbReference>
<evidence type="ECO:0000256" key="5">
    <source>
        <dbReference type="SAM" id="SignalP"/>
    </source>
</evidence>
<feature type="domain" description="OmpA-like" evidence="6">
    <location>
        <begin position="532"/>
        <end position="651"/>
    </location>
</feature>
<evidence type="ECO:0000256" key="1">
    <source>
        <dbReference type="ARBA" id="ARBA00004442"/>
    </source>
</evidence>
<keyword evidence="5" id="KW-0732">Signal</keyword>
<evidence type="ECO:0000313" key="8">
    <source>
        <dbReference type="Proteomes" id="UP001157915"/>
    </source>
</evidence>
<evidence type="ECO:0000313" key="7">
    <source>
        <dbReference type="EMBL" id="SMP32372.1"/>
    </source>
</evidence>
<keyword evidence="2 4" id="KW-0472">Membrane</keyword>
<dbReference type="Pfam" id="PF00691">
    <property type="entry name" value="OmpA"/>
    <property type="match status" value="1"/>
</dbReference>
<evidence type="ECO:0000256" key="4">
    <source>
        <dbReference type="PROSITE-ProRule" id="PRU00473"/>
    </source>
</evidence>
<dbReference type="RefSeq" id="WP_283414272.1">
    <property type="nucleotide sequence ID" value="NZ_FXUA01000008.1"/>
</dbReference>
<evidence type="ECO:0000256" key="2">
    <source>
        <dbReference type="ARBA" id="ARBA00023136"/>
    </source>
</evidence>
<dbReference type="CDD" id="cd07185">
    <property type="entry name" value="OmpA_C-like"/>
    <property type="match status" value="1"/>
</dbReference>
<dbReference type="Proteomes" id="UP001157915">
    <property type="component" value="Unassembled WGS sequence"/>
</dbReference>
<sequence>MNKVIYIFCFLILCFVSCKPAAYKSYLEGKKQAENLNYSVGIDKYLESWNRSPLPETARGLAQAYFKTRDFEQAEEWYTRLDRDDELETEDLKPYAESLIANSKYTEAADVLAKLDPSKSRSDLELIWKTALGGKSFLNKSSEAAVVPISNANSPFSEFGPMITGNSVLHFTSDRLISKKARVDPNNALKSDVYGWTGNGFLKMYELDWDDEENSALGDPKQTENLESDLHVGPMYEVGENLFLTLTQAQKFKKSDSGTARNYTLFPELYFALDTGDVTLDSFTPFSFNDPFSYSVSDPFYDPSQSRLYFSSDMPGGRGKADLYYTEWDNGVWLRPVNLGSVINTNGDERTPFVDHNGVLYFSSSGHAGLGGLDVFKAAFVNGDYAEPENLGSPINSNRDDFGLSLVLGNDNKAVFSSDRVGGRGLDDLYFADLIVKKDLVIKGQVIDKESGMNLPDAVVSLYNEQDHLENTYVSEEDGSFRFKVKFDQTVHLEGKKTGYLTGSTGDVMIPEATEIQDSVLVRNIYLEQIQVGKTYTLENIYYDFDKWEIREDAKPELNKLIKILKENPTIKIELYSHTDSRGTSAYNLKLSDNRAKAAIAYLIESGIDSSRLTAIGFGEEKLLNSCSDNVTCTDEQHQENRRTEFKIIEY</sequence>
<comment type="subcellular location">
    <subcellularLocation>
        <location evidence="1">Cell outer membrane</location>
    </subcellularLocation>
</comment>
<proteinExistence type="predicted"/>
<organism evidence="7 8">
    <name type="scientific">Algoriphagus winogradskyi</name>
    <dbReference type="NCBI Taxonomy" id="237017"/>
    <lineage>
        <taxon>Bacteria</taxon>
        <taxon>Pseudomonadati</taxon>
        <taxon>Bacteroidota</taxon>
        <taxon>Cytophagia</taxon>
        <taxon>Cytophagales</taxon>
        <taxon>Cyclobacteriaceae</taxon>
        <taxon>Algoriphagus</taxon>
    </lineage>
</organism>
<protein>
    <submittedName>
        <fullName evidence="7">WD40-like Beta Propeller Repeat</fullName>
    </submittedName>
</protein>
<comment type="caution">
    <text evidence="7">The sequence shown here is derived from an EMBL/GenBank/DDBJ whole genome shotgun (WGS) entry which is preliminary data.</text>
</comment>
<dbReference type="InterPro" id="IPR036737">
    <property type="entry name" value="OmpA-like_sf"/>
</dbReference>
<dbReference type="Gene3D" id="3.30.1330.60">
    <property type="entry name" value="OmpA-like domain"/>
    <property type="match status" value="1"/>
</dbReference>
<dbReference type="PROSITE" id="PS51123">
    <property type="entry name" value="OMPA_2"/>
    <property type="match status" value="1"/>
</dbReference>
<name>A0ABY1PEE1_9BACT</name>
<dbReference type="EMBL" id="FXUA01000008">
    <property type="protein sequence ID" value="SMP32372.1"/>
    <property type="molecule type" value="Genomic_DNA"/>
</dbReference>
<dbReference type="PANTHER" id="PTHR30329:SF21">
    <property type="entry name" value="LIPOPROTEIN YIAD-RELATED"/>
    <property type="match status" value="1"/>
</dbReference>
<keyword evidence="8" id="KW-1185">Reference proteome</keyword>
<dbReference type="PRINTS" id="PR01021">
    <property type="entry name" value="OMPADOMAIN"/>
</dbReference>
<dbReference type="SUPFAM" id="SSF103088">
    <property type="entry name" value="OmpA-like"/>
    <property type="match status" value="1"/>
</dbReference>
<evidence type="ECO:0000256" key="3">
    <source>
        <dbReference type="ARBA" id="ARBA00023237"/>
    </source>
</evidence>